<keyword evidence="3" id="KW-0347">Helicase</keyword>
<evidence type="ECO:0000313" key="4">
    <source>
        <dbReference type="Proteomes" id="UP000029096"/>
    </source>
</evidence>
<feature type="transmembrane region" description="Helical" evidence="2">
    <location>
        <begin position="47"/>
        <end position="73"/>
    </location>
</feature>
<dbReference type="Pfam" id="PF21196">
    <property type="entry name" value="PcrA_UvrD_tudor"/>
    <property type="match status" value="1"/>
</dbReference>
<keyword evidence="3" id="KW-0378">Hydrolase</keyword>
<dbReference type="OrthoDB" id="4868979at2"/>
<keyword evidence="3" id="KW-0067">ATP-binding</keyword>
<sequence>MLLGFLIILLIAVAPLMIVLIGAGWFSTTTVGSSLTEVFNYITSFGLGIIILGIIWLVFILLEAFIMFALFVWNGKRKRNLILAIAVSAVGTGIVPFFTWQWVLPYNMCAPTACVEWTLCMVIMLITIATQHKNMQNSFEKSSSRDKKSTDKHSHNGYHFKAGQAEYDRASKLSASQETQESLLPRSDEEVVSSRSIPASIISKDNDLQVSDFPLGTKILHETYGLGTVIDTQDRGRNSTITVDFGSAGIKRLMLRVAPIKRL</sequence>
<comment type="caution">
    <text evidence="3">The sequence shown here is derived from an EMBL/GenBank/DDBJ whole genome shotgun (WGS) entry which is preliminary data.</text>
</comment>
<evidence type="ECO:0000313" key="3">
    <source>
        <dbReference type="EMBL" id="KFI45915.1"/>
    </source>
</evidence>
<dbReference type="STRING" id="1437606.BBOH_0722"/>
<dbReference type="eggNOG" id="COG0210">
    <property type="taxonomic scope" value="Bacteria"/>
</dbReference>
<evidence type="ECO:0000256" key="1">
    <source>
        <dbReference type="SAM" id="MobiDB-lite"/>
    </source>
</evidence>
<dbReference type="Proteomes" id="UP000029096">
    <property type="component" value="Unassembled WGS sequence"/>
</dbReference>
<dbReference type="GO" id="GO:0004386">
    <property type="term" value="F:helicase activity"/>
    <property type="evidence" value="ECO:0007669"/>
    <property type="project" value="UniProtKB-KW"/>
</dbReference>
<organism evidence="3 4">
    <name type="scientific">Bifidobacterium bohemicum DSM 22767</name>
    <dbReference type="NCBI Taxonomy" id="1437606"/>
    <lineage>
        <taxon>Bacteria</taxon>
        <taxon>Bacillati</taxon>
        <taxon>Actinomycetota</taxon>
        <taxon>Actinomycetes</taxon>
        <taxon>Bifidobacteriales</taxon>
        <taxon>Bifidobacteriaceae</taxon>
        <taxon>Bifidobacterium</taxon>
    </lineage>
</organism>
<gene>
    <name evidence="3" type="ORF">BBOH_0722</name>
</gene>
<protein>
    <submittedName>
        <fullName evidence="3">Putative ATP-dependent DNA helicase</fullName>
    </submittedName>
</protein>
<accession>A0A086ZHB5</accession>
<feature type="transmembrane region" description="Helical" evidence="2">
    <location>
        <begin position="7"/>
        <end position="27"/>
    </location>
</feature>
<keyword evidence="4" id="KW-1185">Reference proteome</keyword>
<name>A0A086ZHB5_9BIFI</name>
<keyword evidence="2" id="KW-0812">Transmembrane</keyword>
<evidence type="ECO:0000256" key="2">
    <source>
        <dbReference type="SAM" id="Phobius"/>
    </source>
</evidence>
<keyword evidence="2" id="KW-0472">Membrane</keyword>
<feature type="region of interest" description="Disordered" evidence="1">
    <location>
        <begin position="139"/>
        <end position="158"/>
    </location>
</feature>
<keyword evidence="2" id="KW-1133">Transmembrane helix</keyword>
<feature type="compositionally biased region" description="Basic and acidic residues" evidence="1">
    <location>
        <begin position="142"/>
        <end position="154"/>
    </location>
</feature>
<feature type="transmembrane region" description="Helical" evidence="2">
    <location>
        <begin position="80"/>
        <end position="104"/>
    </location>
</feature>
<reference evidence="3 4" key="1">
    <citation type="submission" date="2014-03" db="EMBL/GenBank/DDBJ databases">
        <title>Genomics of Bifidobacteria.</title>
        <authorList>
            <person name="Ventura M."/>
            <person name="Milani C."/>
            <person name="Lugli G.A."/>
        </authorList>
    </citation>
    <scope>NUCLEOTIDE SEQUENCE [LARGE SCALE GENOMIC DNA]</scope>
    <source>
        <strain evidence="3 4">DSM 22767</strain>
    </source>
</reference>
<feature type="transmembrane region" description="Helical" evidence="2">
    <location>
        <begin position="110"/>
        <end position="129"/>
    </location>
</feature>
<keyword evidence="3" id="KW-0547">Nucleotide-binding</keyword>
<dbReference type="AlphaFoldDB" id="A0A086ZHB5"/>
<dbReference type="EMBL" id="JGYP01000002">
    <property type="protein sequence ID" value="KFI45915.1"/>
    <property type="molecule type" value="Genomic_DNA"/>
</dbReference>
<proteinExistence type="predicted"/>